<dbReference type="Proteomes" id="UP000007755">
    <property type="component" value="Unassembled WGS sequence"/>
</dbReference>
<protein>
    <submittedName>
        <fullName evidence="2">Uncharacterized protein</fullName>
    </submittedName>
</protein>
<keyword evidence="3" id="KW-1185">Reference proteome</keyword>
<evidence type="ECO:0000313" key="2">
    <source>
        <dbReference type="EMBL" id="EGI69184.1"/>
    </source>
</evidence>
<gene>
    <name evidence="2" type="ORF">G5I_02098</name>
</gene>
<dbReference type="EMBL" id="GL888010">
    <property type="protein sequence ID" value="EGI69184.1"/>
    <property type="molecule type" value="Genomic_DNA"/>
</dbReference>
<dbReference type="InParanoid" id="F4W9E6"/>
<evidence type="ECO:0000256" key="1">
    <source>
        <dbReference type="SAM" id="MobiDB-lite"/>
    </source>
</evidence>
<name>F4W9E6_ACREC</name>
<sequence length="82" mass="9254">MPRVEVYRVEEPDYRGETSAVEIDEGSKSAANVGRSKGMPKAPRHADLCPLGQKYVEAVLRRLRDKASDIDYVYGVYLHKDT</sequence>
<feature type="region of interest" description="Disordered" evidence="1">
    <location>
        <begin position="18"/>
        <end position="45"/>
    </location>
</feature>
<reference evidence="2" key="1">
    <citation type="submission" date="2011-02" db="EMBL/GenBank/DDBJ databases">
        <title>The genome of the leaf-cutting ant Acromyrmex echinatior suggests key adaptations to social evolution and fungus farming.</title>
        <authorList>
            <person name="Nygaard S."/>
            <person name="Zhang G."/>
        </authorList>
    </citation>
    <scope>NUCLEOTIDE SEQUENCE</scope>
</reference>
<accession>F4W9E6</accession>
<evidence type="ECO:0000313" key="3">
    <source>
        <dbReference type="Proteomes" id="UP000007755"/>
    </source>
</evidence>
<proteinExistence type="predicted"/>
<organism evidence="3">
    <name type="scientific">Acromyrmex echinatior</name>
    <name type="common">Panamanian leafcutter ant</name>
    <name type="synonym">Acromyrmex octospinosus echinatior</name>
    <dbReference type="NCBI Taxonomy" id="103372"/>
    <lineage>
        <taxon>Eukaryota</taxon>
        <taxon>Metazoa</taxon>
        <taxon>Ecdysozoa</taxon>
        <taxon>Arthropoda</taxon>
        <taxon>Hexapoda</taxon>
        <taxon>Insecta</taxon>
        <taxon>Pterygota</taxon>
        <taxon>Neoptera</taxon>
        <taxon>Endopterygota</taxon>
        <taxon>Hymenoptera</taxon>
        <taxon>Apocrita</taxon>
        <taxon>Aculeata</taxon>
        <taxon>Formicoidea</taxon>
        <taxon>Formicidae</taxon>
        <taxon>Myrmicinae</taxon>
        <taxon>Acromyrmex</taxon>
    </lineage>
</organism>
<dbReference type="AlphaFoldDB" id="F4W9E6"/>